<evidence type="ECO:0000256" key="8">
    <source>
        <dbReference type="HAMAP-Rule" id="MF_00011"/>
    </source>
</evidence>
<feature type="active site" description="Proton donor" evidence="8">
    <location>
        <position position="43"/>
    </location>
</feature>
<protein>
    <recommendedName>
        <fullName evidence="8 9">Adenylosuccinate synthetase</fullName>
        <shortName evidence="8">AMPSase</shortName>
        <shortName evidence="8">AdSS</shortName>
        <ecNumber evidence="8 9">6.3.4.4</ecNumber>
    </recommendedName>
    <alternativeName>
        <fullName evidence="8">IMP--aspartate ligase</fullName>
    </alternativeName>
</protein>
<keyword evidence="8" id="KW-0963">Cytoplasm</keyword>
<comment type="pathway">
    <text evidence="8 9">Purine metabolism; AMP biosynthesis via de novo pathway; AMP from IMP: step 1/2.</text>
</comment>
<dbReference type="InterPro" id="IPR042109">
    <property type="entry name" value="Adenylosuccinate_synth_dom1"/>
</dbReference>
<feature type="binding site" evidence="8">
    <location>
        <begin position="420"/>
        <end position="422"/>
    </location>
    <ligand>
        <name>GTP</name>
        <dbReference type="ChEBI" id="CHEBI:37565"/>
    </ligand>
</feature>
<evidence type="ECO:0000256" key="6">
    <source>
        <dbReference type="ARBA" id="ARBA00022842"/>
    </source>
</evidence>
<evidence type="ECO:0000256" key="5">
    <source>
        <dbReference type="ARBA" id="ARBA00022755"/>
    </source>
</evidence>
<proteinExistence type="inferred from homology"/>
<evidence type="ECO:0000256" key="7">
    <source>
        <dbReference type="ARBA" id="ARBA00023134"/>
    </source>
</evidence>
<comment type="caution">
    <text evidence="10">The sequence shown here is derived from an EMBL/GenBank/DDBJ whole genome shotgun (WGS) entry which is preliminary data.</text>
</comment>
<dbReference type="GO" id="GO:0000287">
    <property type="term" value="F:magnesium ion binding"/>
    <property type="evidence" value="ECO:0007669"/>
    <property type="project" value="UniProtKB-UniRule"/>
</dbReference>
<dbReference type="GO" id="GO:0044208">
    <property type="term" value="P:'de novo' AMP biosynthetic process"/>
    <property type="evidence" value="ECO:0007669"/>
    <property type="project" value="UniProtKB-UniRule"/>
</dbReference>
<comment type="catalytic activity">
    <reaction evidence="8 9">
        <text>IMP + L-aspartate + GTP = N(6)-(1,2-dicarboxyethyl)-AMP + GDP + phosphate + 2 H(+)</text>
        <dbReference type="Rhea" id="RHEA:15753"/>
        <dbReference type="ChEBI" id="CHEBI:15378"/>
        <dbReference type="ChEBI" id="CHEBI:29991"/>
        <dbReference type="ChEBI" id="CHEBI:37565"/>
        <dbReference type="ChEBI" id="CHEBI:43474"/>
        <dbReference type="ChEBI" id="CHEBI:57567"/>
        <dbReference type="ChEBI" id="CHEBI:58053"/>
        <dbReference type="ChEBI" id="CHEBI:58189"/>
        <dbReference type="EC" id="6.3.4.4"/>
    </reaction>
</comment>
<keyword evidence="3 8" id="KW-0479">Metal-binding</keyword>
<feature type="binding site" evidence="8">
    <location>
        <position position="143"/>
    </location>
    <ligand>
        <name>IMP</name>
        <dbReference type="ChEBI" id="CHEBI:58053"/>
        <note>ligand shared between dimeric partners</note>
    </ligand>
</feature>
<dbReference type="Gene3D" id="3.90.170.10">
    <property type="entry name" value="Adenylosuccinate Synthetase, subunit A, domain 3"/>
    <property type="match status" value="1"/>
</dbReference>
<dbReference type="PANTHER" id="PTHR11846:SF0">
    <property type="entry name" value="ADENYLOSUCCINATE SYNTHETASE"/>
    <property type="match status" value="1"/>
</dbReference>
<dbReference type="GO" id="GO:0046040">
    <property type="term" value="P:IMP metabolic process"/>
    <property type="evidence" value="ECO:0007669"/>
    <property type="project" value="TreeGrafter"/>
</dbReference>
<dbReference type="InterPro" id="IPR042110">
    <property type="entry name" value="Adenylosuccinate_synth_dom2"/>
</dbReference>
<dbReference type="EMBL" id="PFPI01000021">
    <property type="protein sequence ID" value="PIZ93579.1"/>
    <property type="molecule type" value="Genomic_DNA"/>
</dbReference>
<dbReference type="SMART" id="SM00788">
    <property type="entry name" value="Adenylsucc_synt"/>
    <property type="match status" value="1"/>
</dbReference>
<dbReference type="NCBIfam" id="NF002223">
    <property type="entry name" value="PRK01117.1"/>
    <property type="match status" value="1"/>
</dbReference>
<dbReference type="InterPro" id="IPR001114">
    <property type="entry name" value="Adenylosuccinate_synthetase"/>
</dbReference>
<dbReference type="SUPFAM" id="SSF52540">
    <property type="entry name" value="P-loop containing nucleoside triphosphate hydrolases"/>
    <property type="match status" value="1"/>
</dbReference>
<evidence type="ECO:0000256" key="9">
    <source>
        <dbReference type="RuleBase" id="RU000520"/>
    </source>
</evidence>
<feature type="binding site" description="in other chain" evidence="8">
    <location>
        <position position="225"/>
    </location>
    <ligand>
        <name>IMP</name>
        <dbReference type="ChEBI" id="CHEBI:58053"/>
        <note>ligand shared between dimeric partners</note>
    </ligand>
</feature>
<keyword evidence="4 8" id="KW-0547">Nucleotide-binding</keyword>
<comment type="subcellular location">
    <subcellularLocation>
        <location evidence="8">Cytoplasm</location>
    </subcellularLocation>
</comment>
<feature type="binding site" evidence="8">
    <location>
        <begin position="300"/>
        <end position="306"/>
    </location>
    <ligand>
        <name>substrate</name>
    </ligand>
</feature>
<evidence type="ECO:0000256" key="3">
    <source>
        <dbReference type="ARBA" id="ARBA00022723"/>
    </source>
</evidence>
<feature type="binding site" description="in other chain" evidence="8">
    <location>
        <begin position="15"/>
        <end position="18"/>
    </location>
    <ligand>
        <name>IMP</name>
        <dbReference type="ChEBI" id="CHEBI:58053"/>
        <note>ligand shared between dimeric partners</note>
    </ligand>
</feature>
<reference evidence="11" key="1">
    <citation type="submission" date="2017-09" db="EMBL/GenBank/DDBJ databases">
        <title>Depth-based differentiation of microbial function through sediment-hosted aquifers and enrichment of novel symbionts in the deep terrestrial subsurface.</title>
        <authorList>
            <person name="Probst A.J."/>
            <person name="Ladd B."/>
            <person name="Jarett J.K."/>
            <person name="Geller-Mcgrath D.E."/>
            <person name="Sieber C.M.K."/>
            <person name="Emerson J.B."/>
            <person name="Anantharaman K."/>
            <person name="Thomas B.C."/>
            <person name="Malmstrom R."/>
            <person name="Stieglmeier M."/>
            <person name="Klingl A."/>
            <person name="Woyke T."/>
            <person name="Ryan C.M."/>
            <person name="Banfield J.F."/>
        </authorList>
    </citation>
    <scope>NUCLEOTIDE SEQUENCE [LARGE SCALE GENOMIC DNA]</scope>
</reference>
<evidence type="ECO:0000256" key="1">
    <source>
        <dbReference type="ARBA" id="ARBA00011738"/>
    </source>
</evidence>
<accession>A0A2M7V4W6</accession>
<feature type="binding site" description="in other chain" evidence="8">
    <location>
        <position position="304"/>
    </location>
    <ligand>
        <name>IMP</name>
        <dbReference type="ChEBI" id="CHEBI:58053"/>
        <note>ligand shared between dimeric partners</note>
    </ligand>
</feature>
<keyword evidence="7 8" id="KW-0342">GTP-binding</keyword>
<comment type="cofactor">
    <cofactor evidence="8">
        <name>Mg(2+)</name>
        <dbReference type="ChEBI" id="CHEBI:18420"/>
    </cofactor>
    <text evidence="8">Binds 1 Mg(2+) ion per subunit.</text>
</comment>
<keyword evidence="2 8" id="KW-0436">Ligase</keyword>
<dbReference type="PANTHER" id="PTHR11846">
    <property type="entry name" value="ADENYLOSUCCINATE SYNTHETASE"/>
    <property type="match status" value="1"/>
</dbReference>
<feature type="active site" description="Proton acceptor" evidence="8">
    <location>
        <position position="15"/>
    </location>
</feature>
<dbReference type="Proteomes" id="UP000230078">
    <property type="component" value="Unassembled WGS sequence"/>
</dbReference>
<dbReference type="InterPro" id="IPR018220">
    <property type="entry name" value="Adenylosuccin_syn_GTP-bd"/>
</dbReference>
<dbReference type="FunFam" id="3.90.170.10:FF:000001">
    <property type="entry name" value="Adenylosuccinate synthetase"/>
    <property type="match status" value="1"/>
</dbReference>
<feature type="binding site" description="in other chain" evidence="8">
    <location>
        <position position="129"/>
    </location>
    <ligand>
        <name>IMP</name>
        <dbReference type="ChEBI" id="CHEBI:58053"/>
        <note>ligand shared between dimeric partners</note>
    </ligand>
</feature>
<keyword evidence="5 8" id="KW-0658">Purine biosynthesis</keyword>
<name>A0A2M7V4W6_9BACT</name>
<feature type="binding site" evidence="8">
    <location>
        <position position="306"/>
    </location>
    <ligand>
        <name>GTP</name>
        <dbReference type="ChEBI" id="CHEBI:37565"/>
    </ligand>
</feature>
<dbReference type="PROSITE" id="PS01266">
    <property type="entry name" value="ADENYLOSUCCIN_SYN_1"/>
    <property type="match status" value="1"/>
</dbReference>
<dbReference type="InterPro" id="IPR042111">
    <property type="entry name" value="Adenylosuccinate_synth_dom3"/>
</dbReference>
<dbReference type="CDD" id="cd03108">
    <property type="entry name" value="AdSS"/>
    <property type="match status" value="1"/>
</dbReference>
<dbReference type="Pfam" id="PF00709">
    <property type="entry name" value="Adenylsucc_synt"/>
    <property type="match status" value="1"/>
</dbReference>
<dbReference type="AlphaFoldDB" id="A0A2M7V4W6"/>
<comment type="function">
    <text evidence="8">Plays an important role in the de novo pathway of purine nucleotide biosynthesis. Catalyzes the first committed step in the biosynthesis of AMP from IMP.</text>
</comment>
<keyword evidence="6 8" id="KW-0460">Magnesium</keyword>
<dbReference type="GO" id="GO:0005525">
    <property type="term" value="F:GTP binding"/>
    <property type="evidence" value="ECO:0007669"/>
    <property type="project" value="UniProtKB-UniRule"/>
</dbReference>
<evidence type="ECO:0000256" key="2">
    <source>
        <dbReference type="ARBA" id="ARBA00022598"/>
    </source>
</evidence>
<gene>
    <name evidence="8" type="primary">purA</name>
    <name evidence="10" type="ORF">COX83_01525</name>
</gene>
<organism evidence="10 11">
    <name type="scientific">Candidatus Magasanikbacteria bacterium CG_4_10_14_0_2_um_filter_41_31</name>
    <dbReference type="NCBI Taxonomy" id="1974639"/>
    <lineage>
        <taxon>Bacteria</taxon>
        <taxon>Candidatus Magasanikiibacteriota</taxon>
    </lineage>
</organism>
<dbReference type="UniPathway" id="UPA00075">
    <property type="reaction ID" value="UER00335"/>
</dbReference>
<dbReference type="HAMAP" id="MF_00011">
    <property type="entry name" value="Adenylosucc_synth"/>
    <property type="match status" value="1"/>
</dbReference>
<evidence type="ECO:0000256" key="4">
    <source>
        <dbReference type="ARBA" id="ARBA00022741"/>
    </source>
</evidence>
<feature type="binding site" evidence="8">
    <location>
        <begin position="14"/>
        <end position="20"/>
    </location>
    <ligand>
        <name>GTP</name>
        <dbReference type="ChEBI" id="CHEBI:37565"/>
    </ligand>
</feature>
<evidence type="ECO:0000313" key="11">
    <source>
        <dbReference type="Proteomes" id="UP000230078"/>
    </source>
</evidence>
<feature type="binding site" evidence="8">
    <location>
        <position position="42"/>
    </location>
    <ligand>
        <name>Mg(2+)</name>
        <dbReference type="ChEBI" id="CHEBI:18420"/>
    </ligand>
</feature>
<dbReference type="GO" id="GO:0004019">
    <property type="term" value="F:adenylosuccinate synthase activity"/>
    <property type="evidence" value="ECO:0007669"/>
    <property type="project" value="UniProtKB-UniRule"/>
</dbReference>
<feature type="binding site" evidence="8">
    <location>
        <begin position="332"/>
        <end position="334"/>
    </location>
    <ligand>
        <name>GTP</name>
        <dbReference type="ChEBI" id="CHEBI:37565"/>
    </ligand>
</feature>
<dbReference type="Gene3D" id="1.10.300.10">
    <property type="entry name" value="Adenylosuccinate Synthetase, subunit A, domain 2"/>
    <property type="match status" value="1"/>
</dbReference>
<dbReference type="InterPro" id="IPR027417">
    <property type="entry name" value="P-loop_NTPase"/>
</dbReference>
<dbReference type="NCBIfam" id="TIGR00184">
    <property type="entry name" value="purA"/>
    <property type="match status" value="1"/>
</dbReference>
<sequence>MKSQTMVVVGAQWGDEGKGKITDVLASSVDYVVRFHGGNNAGHTVQVGERTYKLHLLPSGIVSRHVTSIIGNGVVIDPRVLLEELEHFIEENWTPKLLISERAHVIMPYHIAMDEALSGHQGNLAAGSTKRGIAPVYADKMYRHGIRMGDLLDADMFREKLEKAYHFNVSMLKEQFHHSFDMSLEKILDVYLEYGKRLETYIYDTEHELSLAHRYGQRILFEGAQGMSLDTDHGMYPYTTSSNNLAGYAEVGSGLGINATKRIVGVVKAYVSRVGESPFLSELLDSTGDFIREKGREYGTTTGRPRRIGWLDLVQVRQAVRTSGLTEIAMTKLDILAGLDEVKICVAYKLDGKFVTEMPANLHVIRKLEPVYTVLTGWNELTEEDKKQIVLNGYEAFPTEMKSFITFVESQVQCPVSIVSFGPERTETFIRER</sequence>
<dbReference type="Gene3D" id="3.40.440.10">
    <property type="entry name" value="Adenylosuccinate Synthetase, subunit A, domain 1"/>
    <property type="match status" value="1"/>
</dbReference>
<feature type="binding site" evidence="8">
    <location>
        <position position="15"/>
    </location>
    <ligand>
        <name>Mg(2+)</name>
        <dbReference type="ChEBI" id="CHEBI:18420"/>
    </ligand>
</feature>
<dbReference type="EC" id="6.3.4.4" evidence="8 9"/>
<comment type="subunit">
    <text evidence="1 8">Homodimer.</text>
</comment>
<evidence type="ECO:0000313" key="10">
    <source>
        <dbReference type="EMBL" id="PIZ93579.1"/>
    </source>
</evidence>
<dbReference type="GO" id="GO:0005737">
    <property type="term" value="C:cytoplasm"/>
    <property type="evidence" value="ECO:0007669"/>
    <property type="project" value="UniProtKB-SubCell"/>
</dbReference>
<feature type="binding site" description="in other chain" evidence="8">
    <location>
        <begin position="40"/>
        <end position="43"/>
    </location>
    <ligand>
        <name>IMP</name>
        <dbReference type="ChEBI" id="CHEBI:58053"/>
        <note>ligand shared between dimeric partners</note>
    </ligand>
</feature>
<dbReference type="FunFam" id="1.10.300.10:FF:000001">
    <property type="entry name" value="Adenylosuccinate synthetase"/>
    <property type="match status" value="1"/>
</dbReference>
<feature type="binding site" description="in other chain" evidence="8">
    <location>
        <position position="240"/>
    </location>
    <ligand>
        <name>IMP</name>
        <dbReference type="ChEBI" id="CHEBI:58053"/>
        <note>ligand shared between dimeric partners</note>
    </ligand>
</feature>
<feature type="binding site" evidence="8">
    <location>
        <begin position="42"/>
        <end position="44"/>
    </location>
    <ligand>
        <name>GTP</name>
        <dbReference type="ChEBI" id="CHEBI:37565"/>
    </ligand>
</feature>
<comment type="similarity">
    <text evidence="8 9">Belongs to the adenylosuccinate synthetase family.</text>
</comment>